<accession>A0A0H2X229</accession>
<evidence type="ECO:0000313" key="1">
    <source>
        <dbReference type="EMBL" id="AAX50625.1"/>
    </source>
</evidence>
<dbReference type="AlphaFoldDB" id="A0A0H2X229"/>
<dbReference type="HOGENOM" id="CLU_2521592_0_0_0"/>
<organism evidence="1 2">
    <name type="scientific">Chlamydia trachomatis serovar A (strain ATCC VR-571B / DSM 19440 / HAR-13)</name>
    <dbReference type="NCBI Taxonomy" id="315277"/>
    <lineage>
        <taxon>Bacteria</taxon>
        <taxon>Pseudomonadati</taxon>
        <taxon>Chlamydiota</taxon>
        <taxon>Chlamydiia</taxon>
        <taxon>Chlamydiales</taxon>
        <taxon>Chlamydiaceae</taxon>
        <taxon>Chlamydia/Chlamydophila group</taxon>
        <taxon>Chlamydia</taxon>
    </lineage>
</organism>
<evidence type="ECO:0000313" key="2">
    <source>
        <dbReference type="Proteomes" id="UP000002532"/>
    </source>
</evidence>
<dbReference type="EMBL" id="CP000051">
    <property type="protein sequence ID" value="AAX50625.1"/>
    <property type="molecule type" value="Genomic_DNA"/>
</dbReference>
<dbReference type="KEGG" id="cta:CTA_0391"/>
<keyword evidence="2" id="KW-1185">Reference proteome</keyword>
<name>A0A0H2X229_CHLTA</name>
<dbReference type="RefSeq" id="WP_009871712.1">
    <property type="nucleotide sequence ID" value="NC_007429.1"/>
</dbReference>
<reference evidence="1 2" key="1">
    <citation type="journal article" date="2005" name="Infect. Immun.">
        <title>Comparative genomic analysis of Chlamydia trachomatis oculotropic and genitotropic strains.</title>
        <authorList>
            <person name="Carlson J.H."/>
            <person name="Porcella S.F."/>
            <person name="McClarty G."/>
            <person name="Caldwell H.D."/>
        </authorList>
    </citation>
    <scope>NUCLEOTIDE SEQUENCE [LARGE SCALE GENOMIC DNA]</scope>
    <source>
        <strain evidence="2">ATCC VR-571B / DSM 19440 / HAR-13</strain>
    </source>
</reference>
<proteinExistence type="predicted"/>
<protein>
    <submittedName>
        <fullName evidence="1">Hypothetical membrane associated protein</fullName>
    </submittedName>
</protein>
<dbReference type="Proteomes" id="UP000002532">
    <property type="component" value="Chromosome"/>
</dbReference>
<sequence>MGLEKGAIYSRSCEERAEIGKQRKIFACIKKSFHLDWRKFFWANLHGDRFQKASRHIYIMVRLLFSFCSYPYLGKTSEEVEGCL</sequence>
<gene>
    <name evidence="1" type="ordered locus">CTA_0391</name>
</gene>